<dbReference type="Pfam" id="PF13684">
    <property type="entry name" value="FakA-like_C"/>
    <property type="match status" value="1"/>
</dbReference>
<accession>A0A934WUU3</accession>
<dbReference type="InterPro" id="IPR048394">
    <property type="entry name" value="FakA-like_M"/>
</dbReference>
<keyword evidence="4" id="KW-1185">Reference proteome</keyword>
<dbReference type="InterPro" id="IPR050270">
    <property type="entry name" value="DegV_domain_contain"/>
</dbReference>
<evidence type="ECO:0000256" key="1">
    <source>
        <dbReference type="SAM" id="MobiDB-lite"/>
    </source>
</evidence>
<dbReference type="SMART" id="SM01120">
    <property type="entry name" value="Dak2"/>
    <property type="match status" value="1"/>
</dbReference>
<dbReference type="SUPFAM" id="SSF101473">
    <property type="entry name" value="DhaL-like"/>
    <property type="match status" value="1"/>
</dbReference>
<gene>
    <name evidence="3" type="ORF">JKK62_17235</name>
</gene>
<dbReference type="Pfam" id="PF21645">
    <property type="entry name" value="FakA-like_M"/>
    <property type="match status" value="1"/>
</dbReference>
<protein>
    <submittedName>
        <fullName evidence="3">DAK2 domain-containing protein</fullName>
    </submittedName>
</protein>
<evidence type="ECO:0000259" key="2">
    <source>
        <dbReference type="PROSITE" id="PS51480"/>
    </source>
</evidence>
<feature type="domain" description="DhaL" evidence="2">
    <location>
        <begin position="5"/>
        <end position="197"/>
    </location>
</feature>
<organism evidence="3 4">
    <name type="scientific">Ruminococcus difficilis</name>
    <dbReference type="NCBI Taxonomy" id="2763069"/>
    <lineage>
        <taxon>Bacteria</taxon>
        <taxon>Bacillati</taxon>
        <taxon>Bacillota</taxon>
        <taxon>Clostridia</taxon>
        <taxon>Eubacteriales</taxon>
        <taxon>Oscillospiraceae</taxon>
        <taxon>Ruminococcus</taxon>
    </lineage>
</organism>
<dbReference type="AlphaFoldDB" id="A0A934WUU3"/>
<dbReference type="Gene3D" id="1.25.40.340">
    <property type="match status" value="1"/>
</dbReference>
<dbReference type="InterPro" id="IPR019986">
    <property type="entry name" value="YloV-like"/>
</dbReference>
<evidence type="ECO:0000313" key="3">
    <source>
        <dbReference type="EMBL" id="MBK6090352.1"/>
    </source>
</evidence>
<dbReference type="GO" id="GO:0006071">
    <property type="term" value="P:glycerol metabolic process"/>
    <property type="evidence" value="ECO:0007669"/>
    <property type="project" value="InterPro"/>
</dbReference>
<comment type="caution">
    <text evidence="3">The sequence shown here is derived from an EMBL/GenBank/DDBJ whole genome shotgun (WGS) entry which is preliminary data.</text>
</comment>
<dbReference type="PANTHER" id="PTHR33434">
    <property type="entry name" value="DEGV DOMAIN-CONTAINING PROTEIN DR_1986-RELATED"/>
    <property type="match status" value="1"/>
</dbReference>
<evidence type="ECO:0000313" key="4">
    <source>
        <dbReference type="Proteomes" id="UP000633365"/>
    </source>
</evidence>
<reference evidence="3" key="1">
    <citation type="submission" date="2021-01" db="EMBL/GenBank/DDBJ databases">
        <title>Genome public.</title>
        <authorList>
            <person name="Liu C."/>
            <person name="Sun Q."/>
        </authorList>
    </citation>
    <scope>NUCLEOTIDE SEQUENCE</scope>
    <source>
        <strain evidence="3">M6</strain>
    </source>
</reference>
<sequence>MINGETLKQAIISGANNISSIKARINDLNIFPVPDGDTGTNMSMTITAAAEALKDAEPVDVSEVANMTASAMLRGARGNSGVITSLLFRGISKGLEGKAEASGADLIHALGLGVEAAYNAVTKPTEGTILTVARMGYEAGLEALDTEEDPAVLWEIVCDASLEALDLTPTLLPVLKKAGVVDAGGKGILTIFEGMLSVLRDGVVVEMKEEEYEKENEDDFFRSAAAEFDQVINFTYCTEFIVGRNEECEKEPNDLRLYLETIGDSIVMVADDEIIKVHVHTETPGDALQHGLEYGQLLTVKIENMKEQHRKAKEEQEKAKEKSEKKAELVVAEPTEEYGFVAVAAGEGLSNLFNELGCQNVVSGGQSMNPSTEDIYAAVMATPAKCIFVLPNNKNIIMAAQQTAAIVEDRTVIIVPTRTIPQGLSAMLVFDPDSDAETNVDNMLQAAKNVSTGQITFAARDSEFGARRIKEGDIIGLDNGKLTVTSSSPNKALYKLAKSMINKEMSFVTLISGEGVSEEEAASAVEMLENKFADQVDITYIKGDQPVYYYIFSVE</sequence>
<dbReference type="PANTHER" id="PTHR33434:SF4">
    <property type="entry name" value="PHOSPHATASE PROTEIN"/>
    <property type="match status" value="1"/>
</dbReference>
<proteinExistence type="predicted"/>
<dbReference type="GO" id="GO:0004371">
    <property type="term" value="F:glycerone kinase activity"/>
    <property type="evidence" value="ECO:0007669"/>
    <property type="project" value="InterPro"/>
</dbReference>
<dbReference type="Proteomes" id="UP000633365">
    <property type="component" value="Unassembled WGS sequence"/>
</dbReference>
<dbReference type="InterPro" id="IPR033470">
    <property type="entry name" value="FakA-like_C"/>
</dbReference>
<dbReference type="InterPro" id="IPR004007">
    <property type="entry name" value="DhaL_dom"/>
</dbReference>
<dbReference type="InterPro" id="IPR036117">
    <property type="entry name" value="DhaL_dom_sf"/>
</dbReference>
<dbReference type="NCBIfam" id="TIGR03599">
    <property type="entry name" value="YloV"/>
    <property type="match status" value="1"/>
</dbReference>
<dbReference type="RefSeq" id="WP_186833530.1">
    <property type="nucleotide sequence ID" value="NZ_JAEQMG010000201.1"/>
</dbReference>
<dbReference type="Pfam" id="PF02734">
    <property type="entry name" value="Dak2"/>
    <property type="match status" value="1"/>
</dbReference>
<dbReference type="EMBL" id="JAEQMG010000201">
    <property type="protein sequence ID" value="MBK6090352.1"/>
    <property type="molecule type" value="Genomic_DNA"/>
</dbReference>
<dbReference type="PROSITE" id="PS51480">
    <property type="entry name" value="DHAL"/>
    <property type="match status" value="1"/>
</dbReference>
<dbReference type="SMART" id="SM01121">
    <property type="entry name" value="Dak1_2"/>
    <property type="match status" value="1"/>
</dbReference>
<feature type="region of interest" description="Disordered" evidence="1">
    <location>
        <begin position="309"/>
        <end position="328"/>
    </location>
</feature>
<name>A0A934WUU3_9FIRM</name>